<sequence length="392" mass="44854">MTCDTTAALVAHMCDVVQFYMLPELKEDLDNVQLAPSQFESYHVLLANELPKFYDLVQEFLQKTNNAGHEELRAQIVMLLCELTAAPTVYQLNDGSGNLLRNANKLGRKLSDTWGESMDAHILKNYEKKLQKNCWKRQLGAVHGFARYLEVLRYTKDDKMTTQMLAFSLSVGLNVRECYDFVYKQLGVQIFSIMLKHGDLKDIQELNIHSVIYDHALRSLIIDLDAFTFITRLGYYFTINRGEIEAALATDLTRADQLDACQEVCSSINSSTSYRWAKSILQMLVLESEKLLQGPEVCAELLGQMQRCYLVCILPIPLQALHVHLPEFYTKFVAVLLECMVTHKMAPTVQKLVQRFTEIFSFQLKNCSLHQLPSDLEEYVKALKSLQQTISK</sequence>
<dbReference type="STRING" id="7234.B4GN47"/>
<dbReference type="OrthoDB" id="7785428at2759"/>
<dbReference type="eggNOG" id="ENOG502TAQV">
    <property type="taxonomic scope" value="Eukaryota"/>
</dbReference>
<keyword evidence="2" id="KW-1185">Reference proteome</keyword>
<accession>B4GN47</accession>
<dbReference type="HOGENOM" id="CLU_053405_0_0_1"/>
<dbReference type="AlphaFoldDB" id="B4GN47"/>
<evidence type="ECO:0000313" key="2">
    <source>
        <dbReference type="Proteomes" id="UP000008744"/>
    </source>
</evidence>
<organism evidence="2">
    <name type="scientific">Drosophila persimilis</name>
    <name type="common">Fruit fly</name>
    <dbReference type="NCBI Taxonomy" id="7234"/>
    <lineage>
        <taxon>Eukaryota</taxon>
        <taxon>Metazoa</taxon>
        <taxon>Ecdysozoa</taxon>
        <taxon>Arthropoda</taxon>
        <taxon>Hexapoda</taxon>
        <taxon>Insecta</taxon>
        <taxon>Pterygota</taxon>
        <taxon>Neoptera</taxon>
        <taxon>Endopterygota</taxon>
        <taxon>Diptera</taxon>
        <taxon>Brachycera</taxon>
        <taxon>Muscomorpha</taxon>
        <taxon>Ephydroidea</taxon>
        <taxon>Drosophilidae</taxon>
        <taxon>Drosophila</taxon>
        <taxon>Sophophora</taxon>
    </lineage>
</organism>
<protein>
    <submittedName>
        <fullName evidence="1">GL13943</fullName>
    </submittedName>
</protein>
<proteinExistence type="predicted"/>
<gene>
    <name evidence="1" type="primary">Dper\GL13943</name>
    <name evidence="1" type="ORF">Dper_GL13943</name>
</gene>
<dbReference type="EMBL" id="CH479186">
    <property type="protein sequence ID" value="EDW39173.1"/>
    <property type="molecule type" value="Genomic_DNA"/>
</dbReference>
<evidence type="ECO:0000313" key="1">
    <source>
        <dbReference type="EMBL" id="EDW39173.1"/>
    </source>
</evidence>
<name>B4GN47_DROPE</name>
<reference evidence="1 2" key="1">
    <citation type="journal article" date="2007" name="Nature">
        <title>Evolution of genes and genomes on the Drosophila phylogeny.</title>
        <authorList>
            <consortium name="Drosophila 12 Genomes Consortium"/>
            <person name="Clark A.G."/>
            <person name="Eisen M.B."/>
            <person name="Smith D.R."/>
            <person name="Bergman C.M."/>
            <person name="Oliver B."/>
            <person name="Markow T.A."/>
            <person name="Kaufman T.C."/>
            <person name="Kellis M."/>
            <person name="Gelbart W."/>
            <person name="Iyer V.N."/>
            <person name="Pollard D.A."/>
            <person name="Sackton T.B."/>
            <person name="Larracuente A.M."/>
            <person name="Singh N.D."/>
            <person name="Abad J.P."/>
            <person name="Abt D.N."/>
            <person name="Adryan B."/>
            <person name="Aguade M."/>
            <person name="Akashi H."/>
            <person name="Anderson W.W."/>
            <person name="Aquadro C.F."/>
            <person name="Ardell D.H."/>
            <person name="Arguello R."/>
            <person name="Artieri C.G."/>
            <person name="Barbash D.A."/>
            <person name="Barker D."/>
            <person name="Barsanti P."/>
            <person name="Batterham P."/>
            <person name="Batzoglou S."/>
            <person name="Begun D."/>
            <person name="Bhutkar A."/>
            <person name="Blanco E."/>
            <person name="Bosak S.A."/>
            <person name="Bradley R.K."/>
            <person name="Brand A.D."/>
            <person name="Brent M.R."/>
            <person name="Brooks A.N."/>
            <person name="Brown R.H."/>
            <person name="Butlin R.K."/>
            <person name="Caggese C."/>
            <person name="Calvi B.R."/>
            <person name="Bernardo de Carvalho A."/>
            <person name="Caspi A."/>
            <person name="Castrezana S."/>
            <person name="Celniker S.E."/>
            <person name="Chang J.L."/>
            <person name="Chapple C."/>
            <person name="Chatterji S."/>
            <person name="Chinwalla A."/>
            <person name="Civetta A."/>
            <person name="Clifton S.W."/>
            <person name="Comeron J.M."/>
            <person name="Costello J.C."/>
            <person name="Coyne J.A."/>
            <person name="Daub J."/>
            <person name="David R.G."/>
            <person name="Delcher A.L."/>
            <person name="Delehaunty K."/>
            <person name="Do C.B."/>
            <person name="Ebling H."/>
            <person name="Edwards K."/>
            <person name="Eickbush T."/>
            <person name="Evans J.D."/>
            <person name="Filipski A."/>
            <person name="Findeiss S."/>
            <person name="Freyhult E."/>
            <person name="Fulton L."/>
            <person name="Fulton R."/>
            <person name="Garcia A.C."/>
            <person name="Gardiner A."/>
            <person name="Garfield D.A."/>
            <person name="Garvin B.E."/>
            <person name="Gibson G."/>
            <person name="Gilbert D."/>
            <person name="Gnerre S."/>
            <person name="Godfrey J."/>
            <person name="Good R."/>
            <person name="Gotea V."/>
            <person name="Gravely B."/>
            <person name="Greenberg A.J."/>
            <person name="Griffiths-Jones S."/>
            <person name="Gross S."/>
            <person name="Guigo R."/>
            <person name="Gustafson E.A."/>
            <person name="Haerty W."/>
            <person name="Hahn M.W."/>
            <person name="Halligan D.L."/>
            <person name="Halpern A.L."/>
            <person name="Halter G.M."/>
            <person name="Han M.V."/>
            <person name="Heger A."/>
            <person name="Hillier L."/>
            <person name="Hinrichs A.S."/>
            <person name="Holmes I."/>
            <person name="Hoskins R.A."/>
            <person name="Hubisz M.J."/>
            <person name="Hultmark D."/>
            <person name="Huntley M.A."/>
            <person name="Jaffe D.B."/>
            <person name="Jagadeeshan S."/>
            <person name="Jeck W.R."/>
            <person name="Johnson J."/>
            <person name="Jones C.D."/>
            <person name="Jordan W.C."/>
            <person name="Karpen G.H."/>
            <person name="Kataoka E."/>
            <person name="Keightley P.D."/>
            <person name="Kheradpour P."/>
            <person name="Kirkness E.F."/>
            <person name="Koerich L.B."/>
            <person name="Kristiansen K."/>
            <person name="Kudrna D."/>
            <person name="Kulathinal R.J."/>
            <person name="Kumar S."/>
            <person name="Kwok R."/>
            <person name="Lander E."/>
            <person name="Langley C.H."/>
            <person name="Lapoint R."/>
            <person name="Lazzaro B.P."/>
            <person name="Lee S.J."/>
            <person name="Levesque L."/>
            <person name="Li R."/>
            <person name="Lin C.F."/>
            <person name="Lin M.F."/>
            <person name="Lindblad-Toh K."/>
            <person name="Llopart A."/>
            <person name="Long M."/>
            <person name="Low L."/>
            <person name="Lozovsky E."/>
            <person name="Lu J."/>
            <person name="Luo M."/>
            <person name="Machado C.A."/>
            <person name="Makalowski W."/>
            <person name="Marzo M."/>
            <person name="Matsuda M."/>
            <person name="Matzkin L."/>
            <person name="McAllister B."/>
            <person name="McBride C.S."/>
            <person name="McKernan B."/>
            <person name="McKernan K."/>
            <person name="Mendez-Lago M."/>
            <person name="Minx P."/>
            <person name="Mollenhauer M.U."/>
            <person name="Montooth K."/>
            <person name="Mount S.M."/>
            <person name="Mu X."/>
            <person name="Myers E."/>
            <person name="Negre B."/>
            <person name="Newfeld S."/>
            <person name="Nielsen R."/>
            <person name="Noor M.A."/>
            <person name="O'Grady P."/>
            <person name="Pachter L."/>
            <person name="Papaceit M."/>
            <person name="Parisi M.J."/>
            <person name="Parisi M."/>
            <person name="Parts L."/>
            <person name="Pedersen J.S."/>
            <person name="Pesole G."/>
            <person name="Phillippy A.M."/>
            <person name="Ponting C.P."/>
            <person name="Pop M."/>
            <person name="Porcelli D."/>
            <person name="Powell J.R."/>
            <person name="Prohaska S."/>
            <person name="Pruitt K."/>
            <person name="Puig M."/>
            <person name="Quesneville H."/>
            <person name="Ram K.R."/>
            <person name="Rand D."/>
            <person name="Rasmussen M.D."/>
            <person name="Reed L.K."/>
            <person name="Reenan R."/>
            <person name="Reily A."/>
            <person name="Remington K.A."/>
            <person name="Rieger T.T."/>
            <person name="Ritchie M.G."/>
            <person name="Robin C."/>
            <person name="Rogers Y.H."/>
            <person name="Rohde C."/>
            <person name="Rozas J."/>
            <person name="Rubenfield M.J."/>
            <person name="Ruiz A."/>
            <person name="Russo S."/>
            <person name="Salzberg S.L."/>
            <person name="Sanchez-Gracia A."/>
            <person name="Saranga D.J."/>
            <person name="Sato H."/>
            <person name="Schaeffer S.W."/>
            <person name="Schatz M.C."/>
            <person name="Schlenke T."/>
            <person name="Schwartz R."/>
            <person name="Segarra C."/>
            <person name="Singh R.S."/>
            <person name="Sirot L."/>
            <person name="Sirota M."/>
            <person name="Sisneros N.B."/>
            <person name="Smith C.D."/>
            <person name="Smith T.F."/>
            <person name="Spieth J."/>
            <person name="Stage D.E."/>
            <person name="Stark A."/>
            <person name="Stephan W."/>
            <person name="Strausberg R.L."/>
            <person name="Strempel S."/>
            <person name="Sturgill D."/>
            <person name="Sutton G."/>
            <person name="Sutton G.G."/>
            <person name="Tao W."/>
            <person name="Teichmann S."/>
            <person name="Tobari Y.N."/>
            <person name="Tomimura Y."/>
            <person name="Tsolas J.M."/>
            <person name="Valente V.L."/>
            <person name="Venter E."/>
            <person name="Venter J.C."/>
            <person name="Vicario S."/>
            <person name="Vieira F.G."/>
            <person name="Vilella A.J."/>
            <person name="Villasante A."/>
            <person name="Walenz B."/>
            <person name="Wang J."/>
            <person name="Wasserman M."/>
            <person name="Watts T."/>
            <person name="Wilson D."/>
            <person name="Wilson R.K."/>
            <person name="Wing R.A."/>
            <person name="Wolfner M.F."/>
            <person name="Wong A."/>
            <person name="Wong G.K."/>
            <person name="Wu C.I."/>
            <person name="Wu G."/>
            <person name="Yamamoto D."/>
            <person name="Yang H.P."/>
            <person name="Yang S.P."/>
            <person name="Yorke J.A."/>
            <person name="Yoshida K."/>
            <person name="Zdobnov E."/>
            <person name="Zhang P."/>
            <person name="Zhang Y."/>
            <person name="Zimin A.V."/>
            <person name="Baldwin J."/>
            <person name="Abdouelleil A."/>
            <person name="Abdulkadir J."/>
            <person name="Abebe A."/>
            <person name="Abera B."/>
            <person name="Abreu J."/>
            <person name="Acer S.C."/>
            <person name="Aftuck L."/>
            <person name="Alexander A."/>
            <person name="An P."/>
            <person name="Anderson E."/>
            <person name="Anderson S."/>
            <person name="Arachi H."/>
            <person name="Azer M."/>
            <person name="Bachantsang P."/>
            <person name="Barry A."/>
            <person name="Bayul T."/>
            <person name="Berlin A."/>
            <person name="Bessette D."/>
            <person name="Bloom T."/>
            <person name="Blye J."/>
            <person name="Boguslavskiy L."/>
            <person name="Bonnet C."/>
            <person name="Boukhgalter B."/>
            <person name="Bourzgui I."/>
            <person name="Brown A."/>
            <person name="Cahill P."/>
            <person name="Channer S."/>
            <person name="Cheshatsang Y."/>
            <person name="Chuda L."/>
            <person name="Citroen M."/>
            <person name="Collymore A."/>
            <person name="Cooke P."/>
            <person name="Costello M."/>
            <person name="D'Aco K."/>
            <person name="Daza R."/>
            <person name="De Haan G."/>
            <person name="DeGray S."/>
            <person name="DeMaso C."/>
            <person name="Dhargay N."/>
            <person name="Dooley K."/>
            <person name="Dooley E."/>
            <person name="Doricent M."/>
            <person name="Dorje P."/>
            <person name="Dorjee K."/>
            <person name="Dupes A."/>
            <person name="Elong R."/>
            <person name="Falk J."/>
            <person name="Farina A."/>
            <person name="Faro S."/>
            <person name="Ferguson D."/>
            <person name="Fisher S."/>
            <person name="Foley C.D."/>
            <person name="Franke A."/>
            <person name="Friedrich D."/>
            <person name="Gadbois L."/>
            <person name="Gearin G."/>
            <person name="Gearin C.R."/>
            <person name="Giannoukos G."/>
            <person name="Goode T."/>
            <person name="Graham J."/>
            <person name="Grandbois E."/>
            <person name="Grewal S."/>
            <person name="Gyaltsen K."/>
            <person name="Hafez N."/>
            <person name="Hagos B."/>
            <person name="Hall J."/>
            <person name="Henson C."/>
            <person name="Hollinger A."/>
            <person name="Honan T."/>
            <person name="Huard M.D."/>
            <person name="Hughes L."/>
            <person name="Hurhula B."/>
            <person name="Husby M.E."/>
            <person name="Kamat A."/>
            <person name="Kanga B."/>
            <person name="Kashin S."/>
            <person name="Khazanovich D."/>
            <person name="Kisner P."/>
            <person name="Lance K."/>
            <person name="Lara M."/>
            <person name="Lee W."/>
            <person name="Lennon N."/>
            <person name="Letendre F."/>
            <person name="LeVine R."/>
            <person name="Lipovsky A."/>
            <person name="Liu X."/>
            <person name="Liu J."/>
            <person name="Liu S."/>
            <person name="Lokyitsang T."/>
            <person name="Lokyitsang Y."/>
            <person name="Lubonja R."/>
            <person name="Lui A."/>
            <person name="MacDonald P."/>
            <person name="Magnisalis V."/>
            <person name="Maru K."/>
            <person name="Matthews C."/>
            <person name="McCusker W."/>
            <person name="McDonough S."/>
            <person name="Mehta T."/>
            <person name="Meldrim J."/>
            <person name="Meneus L."/>
            <person name="Mihai O."/>
            <person name="Mihalev A."/>
            <person name="Mihova T."/>
            <person name="Mittelman R."/>
            <person name="Mlenga V."/>
            <person name="Montmayeur A."/>
            <person name="Mulrain L."/>
            <person name="Navidi A."/>
            <person name="Naylor J."/>
            <person name="Negash T."/>
            <person name="Nguyen T."/>
            <person name="Nguyen N."/>
            <person name="Nicol R."/>
            <person name="Norbu C."/>
            <person name="Norbu N."/>
            <person name="Novod N."/>
            <person name="O'Neill B."/>
            <person name="Osman S."/>
            <person name="Markiewicz E."/>
            <person name="Oyono O.L."/>
            <person name="Patti C."/>
            <person name="Phunkhang P."/>
            <person name="Pierre F."/>
            <person name="Priest M."/>
            <person name="Raghuraman S."/>
            <person name="Rege F."/>
            <person name="Reyes R."/>
            <person name="Rise C."/>
            <person name="Rogov P."/>
            <person name="Ross K."/>
            <person name="Ryan E."/>
            <person name="Settipalli S."/>
            <person name="Shea T."/>
            <person name="Sherpa N."/>
            <person name="Shi L."/>
            <person name="Shih D."/>
            <person name="Sparrow T."/>
            <person name="Spaulding J."/>
            <person name="Stalker J."/>
            <person name="Stange-Thomann N."/>
            <person name="Stavropoulos S."/>
            <person name="Stone C."/>
            <person name="Strader C."/>
            <person name="Tesfaye S."/>
            <person name="Thomson T."/>
            <person name="Thoulutsang Y."/>
            <person name="Thoulutsang D."/>
            <person name="Topham K."/>
            <person name="Topping I."/>
            <person name="Tsamla T."/>
            <person name="Vassiliev H."/>
            <person name="Vo A."/>
            <person name="Wangchuk T."/>
            <person name="Wangdi T."/>
            <person name="Weiand M."/>
            <person name="Wilkinson J."/>
            <person name="Wilson A."/>
            <person name="Yadav S."/>
            <person name="Young G."/>
            <person name="Yu Q."/>
            <person name="Zembek L."/>
            <person name="Zhong D."/>
            <person name="Zimmer A."/>
            <person name="Zwirko Z."/>
            <person name="Jaffe D.B."/>
            <person name="Alvarez P."/>
            <person name="Brockman W."/>
            <person name="Butler J."/>
            <person name="Chin C."/>
            <person name="Gnerre S."/>
            <person name="Grabherr M."/>
            <person name="Kleber M."/>
            <person name="Mauceli E."/>
            <person name="MacCallum I."/>
        </authorList>
    </citation>
    <scope>NUCLEOTIDE SEQUENCE [LARGE SCALE GENOMIC DNA]</scope>
    <source>
        <strain evidence="2">MSH-3 / Tucson 14011-0111.49</strain>
    </source>
</reference>
<dbReference type="Proteomes" id="UP000008744">
    <property type="component" value="Unassembled WGS sequence"/>
</dbReference>
<dbReference type="PhylomeDB" id="B4GN47"/>